<protein>
    <submittedName>
        <fullName evidence="2">ATP-binding protein</fullName>
    </submittedName>
</protein>
<keyword evidence="2" id="KW-0067">ATP-binding</keyword>
<accession>A0A4J1T5P0</accession>
<dbReference type="AlphaFoldDB" id="A0A4J1T5P0"/>
<gene>
    <name evidence="2" type="ORF">SAMEA2467332_01301</name>
</gene>
<feature type="region of interest" description="Disordered" evidence="1">
    <location>
        <begin position="110"/>
        <end position="130"/>
    </location>
</feature>
<feature type="compositionally biased region" description="Polar residues" evidence="1">
    <location>
        <begin position="112"/>
        <end position="127"/>
    </location>
</feature>
<name>A0A4J1T5P0_STREE</name>
<evidence type="ECO:0000256" key="1">
    <source>
        <dbReference type="SAM" id="MobiDB-lite"/>
    </source>
</evidence>
<feature type="region of interest" description="Disordered" evidence="1">
    <location>
        <begin position="58"/>
        <end position="79"/>
    </location>
</feature>
<evidence type="ECO:0000313" key="2">
    <source>
        <dbReference type="EMBL" id="VNP27183.1"/>
    </source>
</evidence>
<proteinExistence type="predicted"/>
<feature type="compositionally biased region" description="Basic and acidic residues" evidence="1">
    <location>
        <begin position="200"/>
        <end position="209"/>
    </location>
</feature>
<reference evidence="2" key="1">
    <citation type="submission" date="2019-04" db="EMBL/GenBank/DDBJ databases">
        <authorList>
            <consortium name="Pathogen Informatics"/>
        </authorList>
    </citation>
    <scope>NUCLEOTIDE SEQUENCE</scope>
    <source>
        <strain evidence="2">GPSC16</strain>
    </source>
</reference>
<dbReference type="EMBL" id="CAATGB010000009">
    <property type="protein sequence ID" value="VNP27183.1"/>
    <property type="molecule type" value="Genomic_DNA"/>
</dbReference>
<feature type="region of interest" description="Disordered" evidence="1">
    <location>
        <begin position="172"/>
        <end position="219"/>
    </location>
</feature>
<sequence>MKQERFPLVSDDEVMLTEMPVMNLYDESDLISNIKGEYRDKNYLEWAPIAEEKPVKPIEKQVGKPKKAPLGVKKEGKSYAEVAREEARADLKKKRSANYLTQDFSLARRHSQPSLVRQGNQPTTPFQKENPGEFVKYSQKLTQYSQKLTQYSQKLTQSHYILAEEVHSIPTKNEEVSAPAPKKNNYDFLKKSQIYNKKSKQTEQERRVAQELNLTRMTE</sequence>
<dbReference type="GO" id="GO:0005524">
    <property type="term" value="F:ATP binding"/>
    <property type="evidence" value="ECO:0007669"/>
    <property type="project" value="UniProtKB-KW"/>
</dbReference>
<keyword evidence="2" id="KW-0547">Nucleotide-binding</keyword>
<organism evidence="2">
    <name type="scientific">Streptococcus pneumoniae</name>
    <dbReference type="NCBI Taxonomy" id="1313"/>
    <lineage>
        <taxon>Bacteria</taxon>
        <taxon>Bacillati</taxon>
        <taxon>Bacillota</taxon>
        <taxon>Bacilli</taxon>
        <taxon>Lactobacillales</taxon>
        <taxon>Streptococcaceae</taxon>
        <taxon>Streptococcus</taxon>
    </lineage>
</organism>